<keyword evidence="13 16" id="KW-0408">Iron</keyword>
<keyword evidence="11" id="KW-0521">NADP</keyword>
<dbReference type="InterPro" id="IPR001433">
    <property type="entry name" value="OxRdtase_FAD/NAD-bd"/>
</dbReference>
<evidence type="ECO:0000256" key="7">
    <source>
        <dbReference type="ARBA" id="ARBA00022630"/>
    </source>
</evidence>
<dbReference type="Gene3D" id="2.40.30.10">
    <property type="entry name" value="Translation factors"/>
    <property type="match status" value="1"/>
</dbReference>
<comment type="catalytic activity">
    <reaction evidence="15">
        <text>2 oxidized [cytochrome P450] + NADPH = 2 reduced [cytochrome P450] + NADP(+) + H(+)</text>
        <dbReference type="Rhea" id="RHEA:24040"/>
        <dbReference type="Rhea" id="RHEA-COMP:14627"/>
        <dbReference type="Rhea" id="RHEA-COMP:14628"/>
        <dbReference type="ChEBI" id="CHEBI:15378"/>
        <dbReference type="ChEBI" id="CHEBI:55376"/>
        <dbReference type="ChEBI" id="CHEBI:57783"/>
        <dbReference type="ChEBI" id="CHEBI:58349"/>
        <dbReference type="ChEBI" id="CHEBI:60344"/>
        <dbReference type="EC" id="1.6.2.4"/>
    </reaction>
</comment>
<dbReference type="PANTHER" id="PTHR19384:SF127">
    <property type="entry name" value="BIFUNCTIONAL CYTOCHROME P450_NADPH--P450 REDUCTASE"/>
    <property type="match status" value="1"/>
</dbReference>
<feature type="domain" description="Flavodoxin-like" evidence="18">
    <location>
        <begin position="519"/>
        <end position="668"/>
    </location>
</feature>
<evidence type="ECO:0000256" key="6">
    <source>
        <dbReference type="ARBA" id="ARBA00022617"/>
    </source>
</evidence>
<dbReference type="GO" id="GO:0003958">
    <property type="term" value="F:NADPH-hemoprotein reductase activity"/>
    <property type="evidence" value="ECO:0007669"/>
    <property type="project" value="UniProtKB-EC"/>
</dbReference>
<dbReference type="Pfam" id="PF00067">
    <property type="entry name" value="p450"/>
    <property type="match status" value="1"/>
</dbReference>
<feature type="binding site" description="axial binding residue" evidence="16">
    <location>
        <position position="423"/>
    </location>
    <ligand>
        <name>heme</name>
        <dbReference type="ChEBI" id="CHEBI:30413"/>
    </ligand>
    <ligandPart>
        <name>Fe</name>
        <dbReference type="ChEBI" id="CHEBI:18248"/>
    </ligandPart>
</feature>
<dbReference type="InterPro" id="IPR023206">
    <property type="entry name" value="Bifunctional_P450_P450_red"/>
</dbReference>
<dbReference type="Gene3D" id="3.40.50.80">
    <property type="entry name" value="Nucleotide-binding domain of ferredoxin-NADP reductase (FNR) module"/>
    <property type="match status" value="1"/>
</dbReference>
<dbReference type="PRINTS" id="PR00371">
    <property type="entry name" value="FPNCR"/>
</dbReference>
<comment type="similarity">
    <text evidence="4">In the N-terminal section; belongs to the cytochrome P450 family.</text>
</comment>
<protein>
    <recommendedName>
        <fullName evidence="22">NADPH--cytochrome P450 reductase</fullName>
    </recommendedName>
</protein>
<dbReference type="PANTHER" id="PTHR19384">
    <property type="entry name" value="NITRIC OXIDE SYNTHASE-RELATED"/>
    <property type="match status" value="1"/>
</dbReference>
<keyword evidence="21" id="KW-1185">Reference proteome</keyword>
<evidence type="ECO:0000256" key="10">
    <source>
        <dbReference type="ARBA" id="ARBA00022827"/>
    </source>
</evidence>
<evidence type="ECO:0000256" key="3">
    <source>
        <dbReference type="ARBA" id="ARBA00001974"/>
    </source>
</evidence>
<comment type="cofactor">
    <cofactor evidence="1">
        <name>FMN</name>
        <dbReference type="ChEBI" id="CHEBI:58210"/>
    </cofactor>
</comment>
<sequence length="1100" mass="120630">MSSLSTRSSSSSSGARAEPDHHKHIPQPKETLLLGNLPDIDPTLSLLSLVRLAVIHGPIYQLKVPGNLIVIVSSQELVHEVCDEKRFEKLLSAPLVQVRNFAGDGLFTAYNDEKNWAIAHRVLVPAFGPLAIKKMQSGMMDIITQMLMSWEHYAGEPFEAADQFTRLTFDTIGWCAFKYRFNSFHTTGVHPFIDVMVKLLSESGQRARRPGLLNKIKFRSDAEYQSDITKLHGMCDAIVAARRVSPDPEAHDLLNNMINDRDPTTGEHLSDENIRYQMVTFLIAGHETTSGLLSFTTYYLLKNPRVLVKAREEADRAVHEAGGNLLAVNASKLTYIDAVLKEALRLHSTAPLFTVTAKSPKGEVLPGGYFMKQGQSIGVLLHQLHRDPKVWGADAEEFRPERFLEGTYPPDSFKPFGNGARACIGRLFAIQEALLTVALMLHRFDLEMADPTYDLHLKQTLTIKPLDFKIVARPRFGRSQSLLMDLLSGSSIEKKAAEADVKAADAEAEAAAAAGGEKLTFLYGSNSGSCEGLARELAAEGASKGFSTAVGELDSVAGSGKLPTAGPVIICTASYEGKPTDNARMFVESITAETDSKCLKGVRFAVFGAGHHDWVQTFHKVPKFIDDRLEQLGAERLMPLTTADAGGDIVGDFEGFKTKVWDYFGKPAMAPKKGEQDATATAAAEKPKAPQQLRIRVLPPTANPAATIISAGVETVGVVASQDVLVQHDTAHAQKNHIAIRLPEGQTYRSGDYLAILPKNPPSAVARALKRFDLKEGSTILLSETTSFIPTNAPIRAGDLFSSFVELGQPASRRSLEELTTRCEGEDQAAVKKLVDAYLQEVIAQRVSLLDVFEKLPGHKADLSFFIENLPKMKIRQYSISSTPLVDPEVVTLTYSIHSSATACALGVASNYLASLQPSDSLQCAVKSSAEFHLPTDPSVPIVLFAAGTGLAPFRGFLEERALQHSAGGRKVGHTLLFYGCRDQSDMLHADELEKWVREGVLDLRPVFSRSEEGRFEQPTKLVKGTKYVQDRVWEDRDDVRNLFREGAMFYTCGSGARMAADLKKVLINIIQETNGCDADTAQRVMDALSKDRYRTDVFL</sequence>
<dbReference type="SUPFAM" id="SSF48264">
    <property type="entry name" value="Cytochrome P450"/>
    <property type="match status" value="1"/>
</dbReference>
<evidence type="ECO:0000256" key="14">
    <source>
        <dbReference type="ARBA" id="ARBA00023033"/>
    </source>
</evidence>
<keyword evidence="12" id="KW-0560">Oxidoreductase</keyword>
<dbReference type="InterPro" id="IPR017972">
    <property type="entry name" value="Cyt_P450_CS"/>
</dbReference>
<evidence type="ECO:0000256" key="12">
    <source>
        <dbReference type="ARBA" id="ARBA00023002"/>
    </source>
</evidence>
<dbReference type="GO" id="GO:0050660">
    <property type="term" value="F:flavin adenine dinucleotide binding"/>
    <property type="evidence" value="ECO:0007669"/>
    <property type="project" value="TreeGrafter"/>
</dbReference>
<evidence type="ECO:0000256" key="17">
    <source>
        <dbReference type="SAM" id="MobiDB-lite"/>
    </source>
</evidence>
<dbReference type="CDD" id="cd06206">
    <property type="entry name" value="bifunctional_CYPOR"/>
    <property type="match status" value="1"/>
</dbReference>
<dbReference type="GO" id="GO:0020037">
    <property type="term" value="F:heme binding"/>
    <property type="evidence" value="ECO:0007669"/>
    <property type="project" value="InterPro"/>
</dbReference>
<dbReference type="InterPro" id="IPR017927">
    <property type="entry name" value="FAD-bd_FR_type"/>
</dbReference>
<dbReference type="CDD" id="cd11068">
    <property type="entry name" value="CYP120A1"/>
    <property type="match status" value="1"/>
</dbReference>
<dbReference type="Gene3D" id="1.20.990.10">
    <property type="entry name" value="NADPH-cytochrome p450 Reductase, Chain A, domain 3"/>
    <property type="match status" value="1"/>
</dbReference>
<dbReference type="InterPro" id="IPR039261">
    <property type="entry name" value="FNR_nucleotide-bd"/>
</dbReference>
<evidence type="ECO:0000256" key="15">
    <source>
        <dbReference type="ARBA" id="ARBA00049342"/>
    </source>
</evidence>
<dbReference type="GO" id="GO:0070330">
    <property type="term" value="F:aromatase activity"/>
    <property type="evidence" value="ECO:0007669"/>
    <property type="project" value="InterPro"/>
</dbReference>
<dbReference type="EMBL" id="RSCD01000019">
    <property type="protein sequence ID" value="RSH85746.1"/>
    <property type="molecule type" value="Genomic_DNA"/>
</dbReference>
<dbReference type="InterPro" id="IPR017938">
    <property type="entry name" value="Riboflavin_synthase-like_b-brl"/>
</dbReference>
<dbReference type="PRINTS" id="PR00369">
    <property type="entry name" value="FLAVODOXIN"/>
</dbReference>
<keyword evidence="9 16" id="KW-0479">Metal-binding</keyword>
<evidence type="ECO:0008006" key="22">
    <source>
        <dbReference type="Google" id="ProtNLM"/>
    </source>
</evidence>
<dbReference type="Pfam" id="PF00258">
    <property type="entry name" value="Flavodoxin_1"/>
    <property type="match status" value="1"/>
</dbReference>
<dbReference type="SUPFAM" id="SSF63380">
    <property type="entry name" value="Riboflavin synthase domain-like"/>
    <property type="match status" value="1"/>
</dbReference>
<evidence type="ECO:0000313" key="21">
    <source>
        <dbReference type="Proteomes" id="UP000279259"/>
    </source>
</evidence>
<dbReference type="PROSITE" id="PS00086">
    <property type="entry name" value="CYTOCHROME_P450"/>
    <property type="match status" value="1"/>
</dbReference>
<evidence type="ECO:0000256" key="2">
    <source>
        <dbReference type="ARBA" id="ARBA00001971"/>
    </source>
</evidence>
<dbReference type="PIRSF" id="PIRSF000209">
    <property type="entry name" value="Bifunctional_P450_P450R"/>
    <property type="match status" value="1"/>
</dbReference>
<dbReference type="InterPro" id="IPR029039">
    <property type="entry name" value="Flavoprotein-like_sf"/>
</dbReference>
<dbReference type="InterPro" id="IPR001094">
    <property type="entry name" value="Flavdoxin-like"/>
</dbReference>
<feature type="compositionally biased region" description="Low complexity" evidence="17">
    <location>
        <begin position="1"/>
        <end position="13"/>
    </location>
</feature>
<dbReference type="AlphaFoldDB" id="A0A427Y3T2"/>
<dbReference type="GO" id="GO:0005506">
    <property type="term" value="F:iron ion binding"/>
    <property type="evidence" value="ECO:0007669"/>
    <property type="project" value="InterPro"/>
</dbReference>
<dbReference type="Pfam" id="PF00667">
    <property type="entry name" value="FAD_binding_1"/>
    <property type="match status" value="1"/>
</dbReference>
<dbReference type="SUPFAM" id="SSF52343">
    <property type="entry name" value="Ferredoxin reductase-like, C-terminal NADP-linked domain"/>
    <property type="match status" value="1"/>
</dbReference>
<evidence type="ECO:0000256" key="1">
    <source>
        <dbReference type="ARBA" id="ARBA00001917"/>
    </source>
</evidence>
<dbReference type="InterPro" id="IPR003097">
    <property type="entry name" value="CysJ-like_FAD-binding"/>
</dbReference>
<dbReference type="Pfam" id="PF00175">
    <property type="entry name" value="NAD_binding_1"/>
    <property type="match status" value="1"/>
</dbReference>
<feature type="domain" description="FAD-binding FR-type" evidence="19">
    <location>
        <begin position="673"/>
        <end position="935"/>
    </location>
</feature>
<dbReference type="Gene3D" id="1.10.630.10">
    <property type="entry name" value="Cytochrome P450"/>
    <property type="match status" value="1"/>
</dbReference>
<dbReference type="Proteomes" id="UP000279259">
    <property type="component" value="Unassembled WGS sequence"/>
</dbReference>
<name>A0A427Y3T2_9TREE</name>
<evidence type="ECO:0000313" key="20">
    <source>
        <dbReference type="EMBL" id="RSH85746.1"/>
    </source>
</evidence>
<organism evidence="20 21">
    <name type="scientific">Saitozyma podzolica</name>
    <dbReference type="NCBI Taxonomy" id="1890683"/>
    <lineage>
        <taxon>Eukaryota</taxon>
        <taxon>Fungi</taxon>
        <taxon>Dikarya</taxon>
        <taxon>Basidiomycota</taxon>
        <taxon>Agaricomycotina</taxon>
        <taxon>Tremellomycetes</taxon>
        <taxon>Tremellales</taxon>
        <taxon>Trimorphomycetaceae</taxon>
        <taxon>Saitozyma</taxon>
    </lineage>
</organism>
<dbReference type="FunFam" id="1.10.630.10:FF:000040">
    <property type="entry name" value="Bifunctional cytochrome P450/NADPH--P450 reductase"/>
    <property type="match status" value="1"/>
</dbReference>
<keyword evidence="6 16" id="KW-0349">Heme</keyword>
<reference evidence="20 21" key="1">
    <citation type="submission" date="2018-11" db="EMBL/GenBank/DDBJ databases">
        <title>Genome sequence of Saitozyma podzolica DSM 27192.</title>
        <authorList>
            <person name="Aliyu H."/>
            <person name="Gorte O."/>
            <person name="Ochsenreither K."/>
        </authorList>
    </citation>
    <scope>NUCLEOTIDE SEQUENCE [LARGE SCALE GENOMIC DNA]</scope>
    <source>
        <strain evidence="20 21">DSM 27192</strain>
    </source>
</reference>
<dbReference type="InterPro" id="IPR001709">
    <property type="entry name" value="Flavoprot_Pyr_Nucl_cyt_Rdtase"/>
</dbReference>
<comment type="cofactor">
    <cofactor evidence="3">
        <name>FAD</name>
        <dbReference type="ChEBI" id="CHEBI:57692"/>
    </cofactor>
</comment>
<comment type="caution">
    <text evidence="20">The sequence shown here is derived from an EMBL/GenBank/DDBJ whole genome shotgun (WGS) entry which is preliminary data.</text>
</comment>
<dbReference type="OrthoDB" id="1470350at2759"/>
<gene>
    <name evidence="20" type="ORF">EHS25_003887</name>
</gene>
<feature type="region of interest" description="Disordered" evidence="17">
    <location>
        <begin position="670"/>
        <end position="690"/>
    </location>
</feature>
<comment type="cofactor">
    <cofactor evidence="2 16">
        <name>heme</name>
        <dbReference type="ChEBI" id="CHEBI:30413"/>
    </cofactor>
</comment>
<dbReference type="InterPro" id="IPR036396">
    <property type="entry name" value="Cyt_P450_sf"/>
</dbReference>
<proteinExistence type="inferred from homology"/>
<evidence type="ECO:0000256" key="8">
    <source>
        <dbReference type="ARBA" id="ARBA00022643"/>
    </source>
</evidence>
<keyword evidence="5" id="KW-0813">Transport</keyword>
<dbReference type="STRING" id="1890683.A0A427Y3T2"/>
<dbReference type="PROSITE" id="PS50902">
    <property type="entry name" value="FLAVODOXIN_LIKE"/>
    <property type="match status" value="1"/>
</dbReference>
<evidence type="ECO:0000256" key="5">
    <source>
        <dbReference type="ARBA" id="ARBA00022448"/>
    </source>
</evidence>
<evidence type="ECO:0000259" key="18">
    <source>
        <dbReference type="PROSITE" id="PS50902"/>
    </source>
</evidence>
<keyword evidence="8" id="KW-0288">FMN</keyword>
<dbReference type="InterPro" id="IPR023173">
    <property type="entry name" value="NADPH_Cyt_P450_Rdtase_alpha"/>
</dbReference>
<accession>A0A427Y3T2</accession>
<dbReference type="SUPFAM" id="SSF52218">
    <property type="entry name" value="Flavoproteins"/>
    <property type="match status" value="1"/>
</dbReference>
<dbReference type="GO" id="GO:0005829">
    <property type="term" value="C:cytosol"/>
    <property type="evidence" value="ECO:0007669"/>
    <property type="project" value="TreeGrafter"/>
</dbReference>
<evidence type="ECO:0000256" key="9">
    <source>
        <dbReference type="ARBA" id="ARBA00022723"/>
    </source>
</evidence>
<evidence type="ECO:0000256" key="13">
    <source>
        <dbReference type="ARBA" id="ARBA00023004"/>
    </source>
</evidence>
<feature type="region of interest" description="Disordered" evidence="17">
    <location>
        <begin position="1"/>
        <end position="26"/>
    </location>
</feature>
<dbReference type="Gene3D" id="3.40.50.360">
    <property type="match status" value="1"/>
</dbReference>
<keyword evidence="7" id="KW-0285">Flavoprotein</keyword>
<evidence type="ECO:0000256" key="4">
    <source>
        <dbReference type="ARBA" id="ARBA00010018"/>
    </source>
</evidence>
<dbReference type="GO" id="GO:0010181">
    <property type="term" value="F:FMN binding"/>
    <property type="evidence" value="ECO:0007669"/>
    <property type="project" value="InterPro"/>
</dbReference>
<evidence type="ECO:0000256" key="16">
    <source>
        <dbReference type="PIRSR" id="PIRSR000209-1"/>
    </source>
</evidence>
<keyword evidence="14" id="KW-0503">Monooxygenase</keyword>
<dbReference type="PROSITE" id="PS51384">
    <property type="entry name" value="FAD_FR"/>
    <property type="match status" value="1"/>
</dbReference>
<keyword evidence="10" id="KW-0274">FAD</keyword>
<evidence type="ECO:0000256" key="11">
    <source>
        <dbReference type="ARBA" id="ARBA00022857"/>
    </source>
</evidence>
<dbReference type="InterPro" id="IPR008254">
    <property type="entry name" value="Flavodoxin/NO_synth"/>
</dbReference>
<evidence type="ECO:0000259" key="19">
    <source>
        <dbReference type="PROSITE" id="PS51384"/>
    </source>
</evidence>
<dbReference type="InterPro" id="IPR001128">
    <property type="entry name" value="Cyt_P450"/>
</dbReference>